<dbReference type="Proteomes" id="UP000005307">
    <property type="component" value="Chromosome"/>
</dbReference>
<dbReference type="OrthoDB" id="9795613at2"/>
<accession>M9RBD5</accession>
<gene>
    <name evidence="2" type="ORF">OAN307_c20940</name>
</gene>
<evidence type="ECO:0000256" key="1">
    <source>
        <dbReference type="ARBA" id="ARBA00005254"/>
    </source>
</evidence>
<dbReference type="KEGG" id="oat:OAN307_c20940"/>
<reference evidence="2 3" key="1">
    <citation type="journal article" date="2013" name="PLoS ONE">
        <title>Poles Apart: Arctic and Antarctic Octadecabacter strains Share High Genome Plasticity and a New Type of Xanthorhodopsin.</title>
        <authorList>
            <person name="Vollmers J."/>
            <person name="Voget S."/>
            <person name="Dietrich S."/>
            <person name="Gollnow K."/>
            <person name="Smits M."/>
            <person name="Meyer K."/>
            <person name="Brinkhoff T."/>
            <person name="Simon M."/>
            <person name="Daniel R."/>
        </authorList>
    </citation>
    <scope>NUCLEOTIDE SEQUENCE [LARGE SCALE GENOMIC DNA]</scope>
    <source>
        <strain evidence="2 3">307</strain>
    </source>
</reference>
<dbReference type="eggNOG" id="COG1024">
    <property type="taxonomic scope" value="Bacteria"/>
</dbReference>
<dbReference type="GO" id="GO:0003824">
    <property type="term" value="F:catalytic activity"/>
    <property type="evidence" value="ECO:0007669"/>
    <property type="project" value="UniProtKB-ARBA"/>
</dbReference>
<sequence>MFETITLDVDPRGVAMLTLNRPEKHNAMSGQMIDDLTQVAARLDGDAAVRVVVLAGQGRSFCAGGDLGWMKAQIAADSATRAEEARKLADMLGILNSLSKPLIARVHGTALGGGVGLCCVCDKVFAADTAMFGLTETKLGLIPATIGPFVVARMGGGNARQVFMSSRPFDAFEAQRLGIVSTLTTSQGLDAAVETEVIAYLKCAPAAVAEAKAMVLVLGQAPTKTTLDASIKALVKRWEHPEAHQGITAFFDKSIPPWG</sequence>
<dbReference type="CDD" id="cd06558">
    <property type="entry name" value="crotonase-like"/>
    <property type="match status" value="1"/>
</dbReference>
<proteinExistence type="inferred from homology"/>
<dbReference type="SUPFAM" id="SSF52096">
    <property type="entry name" value="ClpP/crotonase"/>
    <property type="match status" value="1"/>
</dbReference>
<dbReference type="Pfam" id="PF00378">
    <property type="entry name" value="ECH_1"/>
    <property type="match status" value="1"/>
</dbReference>
<dbReference type="PANTHER" id="PTHR42964">
    <property type="entry name" value="ENOYL-COA HYDRATASE"/>
    <property type="match status" value="1"/>
</dbReference>
<evidence type="ECO:0000313" key="2">
    <source>
        <dbReference type="EMBL" id="AGI67726.1"/>
    </source>
</evidence>
<dbReference type="InterPro" id="IPR051683">
    <property type="entry name" value="Enoyl-CoA_Hydratase/Isomerase"/>
</dbReference>
<keyword evidence="3" id="KW-1185">Reference proteome</keyword>
<dbReference type="AlphaFoldDB" id="M9RBD5"/>
<dbReference type="InterPro" id="IPR001753">
    <property type="entry name" value="Enoyl-CoA_hydra/iso"/>
</dbReference>
<comment type="similarity">
    <text evidence="1">Belongs to the enoyl-CoA hydratase/isomerase family.</text>
</comment>
<protein>
    <submittedName>
        <fullName evidence="2">Putative methylglutaconyl-CoA hydratase</fullName>
    </submittedName>
</protein>
<evidence type="ECO:0000313" key="3">
    <source>
        <dbReference type="Proteomes" id="UP000005307"/>
    </source>
</evidence>
<dbReference type="EMBL" id="CP003740">
    <property type="protein sequence ID" value="AGI67726.1"/>
    <property type="molecule type" value="Genomic_DNA"/>
</dbReference>
<organism evidence="2 3">
    <name type="scientific">Octadecabacter antarcticus 307</name>
    <dbReference type="NCBI Taxonomy" id="391626"/>
    <lineage>
        <taxon>Bacteria</taxon>
        <taxon>Pseudomonadati</taxon>
        <taxon>Pseudomonadota</taxon>
        <taxon>Alphaproteobacteria</taxon>
        <taxon>Rhodobacterales</taxon>
        <taxon>Roseobacteraceae</taxon>
        <taxon>Octadecabacter</taxon>
    </lineage>
</organism>
<dbReference type="Gene3D" id="3.90.226.10">
    <property type="entry name" value="2-enoyl-CoA Hydratase, Chain A, domain 1"/>
    <property type="match status" value="1"/>
</dbReference>
<dbReference type="NCBIfam" id="NF005675">
    <property type="entry name" value="PRK07468.1"/>
    <property type="match status" value="1"/>
</dbReference>
<dbReference type="PANTHER" id="PTHR42964:SF1">
    <property type="entry name" value="POLYKETIDE BIOSYNTHESIS ENOYL-COA HYDRATASE PKSH-RELATED"/>
    <property type="match status" value="1"/>
</dbReference>
<dbReference type="InterPro" id="IPR029045">
    <property type="entry name" value="ClpP/crotonase-like_dom_sf"/>
</dbReference>
<dbReference type="HOGENOM" id="CLU_009834_7_3_5"/>
<name>M9RBD5_9RHOB</name>
<dbReference type="STRING" id="391626.OAN307_c20940"/>
<dbReference type="RefSeq" id="WP_015499749.1">
    <property type="nucleotide sequence ID" value="NC_020911.1"/>
</dbReference>